<reference evidence="2" key="1">
    <citation type="submission" date="2014-03" db="EMBL/GenBank/DDBJ databases">
        <authorList>
            <person name="Aksoy S."/>
            <person name="Warren W."/>
            <person name="Wilson R.K."/>
        </authorList>
    </citation>
    <scope>NUCLEOTIDE SEQUENCE [LARGE SCALE GENOMIC DNA]</scope>
    <source>
        <strain evidence="2">IAEA</strain>
    </source>
</reference>
<accession>A0A1B0A0Q3</accession>
<dbReference type="EnsemblMetazoa" id="GPAI030852-RA">
    <property type="protein sequence ID" value="GPAI030852-PA"/>
    <property type="gene ID" value="GPAI030852"/>
</dbReference>
<sequence length="109" mass="12537">METQPTNYGFLFAVKECVENFPCVVYVFNIYIIFGLLQHLVIDTMVTHSASPSPPLTGLSLLNDHRNGLPTINYNLMQQARIRHCQGHFIDKDFFVNLLITLALLRKER</sequence>
<proteinExistence type="predicted"/>
<dbReference type="AlphaFoldDB" id="A0A1B0A0Q3"/>
<organism evidence="1 2">
    <name type="scientific">Glossina pallidipes</name>
    <name type="common">Tsetse fly</name>
    <dbReference type="NCBI Taxonomy" id="7398"/>
    <lineage>
        <taxon>Eukaryota</taxon>
        <taxon>Metazoa</taxon>
        <taxon>Ecdysozoa</taxon>
        <taxon>Arthropoda</taxon>
        <taxon>Hexapoda</taxon>
        <taxon>Insecta</taxon>
        <taxon>Pterygota</taxon>
        <taxon>Neoptera</taxon>
        <taxon>Endopterygota</taxon>
        <taxon>Diptera</taxon>
        <taxon>Brachycera</taxon>
        <taxon>Muscomorpha</taxon>
        <taxon>Hippoboscoidea</taxon>
        <taxon>Glossinidae</taxon>
        <taxon>Glossina</taxon>
    </lineage>
</organism>
<dbReference type="Proteomes" id="UP000092445">
    <property type="component" value="Unassembled WGS sequence"/>
</dbReference>
<protein>
    <submittedName>
        <fullName evidence="1">Uncharacterized protein</fullName>
    </submittedName>
</protein>
<dbReference type="VEuPathDB" id="VectorBase:GPAI030852"/>
<evidence type="ECO:0000313" key="1">
    <source>
        <dbReference type="EnsemblMetazoa" id="GPAI030852-PA"/>
    </source>
</evidence>
<name>A0A1B0A0Q3_GLOPL</name>
<evidence type="ECO:0000313" key="2">
    <source>
        <dbReference type="Proteomes" id="UP000092445"/>
    </source>
</evidence>
<keyword evidence="2" id="KW-1185">Reference proteome</keyword>
<reference evidence="1" key="2">
    <citation type="submission" date="2020-05" db="UniProtKB">
        <authorList>
            <consortium name="EnsemblMetazoa"/>
        </authorList>
    </citation>
    <scope>IDENTIFICATION</scope>
    <source>
        <strain evidence="1">IAEA</strain>
    </source>
</reference>